<gene>
    <name evidence="1" type="ORF">LV75_002389</name>
</gene>
<sequence length="79" mass="8921">MDRTDHSLGYRDRVTFRWRYEDESGRPVTGPELGFPDQDAAESWFGDAWPALLDAGVHQVVLLDDADEVYGPMSLRPPA</sequence>
<name>A0ABT1IB85_9PSEU</name>
<protein>
    <recommendedName>
        <fullName evidence="3">MbtH protein</fullName>
    </recommendedName>
</protein>
<reference evidence="1 2" key="1">
    <citation type="submission" date="2022-06" db="EMBL/GenBank/DDBJ databases">
        <title>Genomic Encyclopedia of Archaeal and Bacterial Type Strains, Phase II (KMG-II): from individual species to whole genera.</title>
        <authorList>
            <person name="Goeker M."/>
        </authorList>
    </citation>
    <scope>NUCLEOTIDE SEQUENCE [LARGE SCALE GENOMIC DNA]</scope>
    <source>
        <strain evidence="1 2">DSM 44255</strain>
    </source>
</reference>
<keyword evidence="2" id="KW-1185">Reference proteome</keyword>
<evidence type="ECO:0008006" key="3">
    <source>
        <dbReference type="Google" id="ProtNLM"/>
    </source>
</evidence>
<comment type="caution">
    <text evidence="1">The sequence shown here is derived from an EMBL/GenBank/DDBJ whole genome shotgun (WGS) entry which is preliminary data.</text>
</comment>
<evidence type="ECO:0000313" key="1">
    <source>
        <dbReference type="EMBL" id="MCP2269900.1"/>
    </source>
</evidence>
<accession>A0ABT1IB85</accession>
<dbReference type="EMBL" id="JAMTCO010000005">
    <property type="protein sequence ID" value="MCP2269900.1"/>
    <property type="molecule type" value="Genomic_DNA"/>
</dbReference>
<organism evidence="1 2">
    <name type="scientific">Actinokineospora diospyrosa</name>
    <dbReference type="NCBI Taxonomy" id="103728"/>
    <lineage>
        <taxon>Bacteria</taxon>
        <taxon>Bacillati</taxon>
        <taxon>Actinomycetota</taxon>
        <taxon>Actinomycetes</taxon>
        <taxon>Pseudonocardiales</taxon>
        <taxon>Pseudonocardiaceae</taxon>
        <taxon>Actinokineospora</taxon>
    </lineage>
</organism>
<proteinExistence type="predicted"/>
<dbReference type="Proteomes" id="UP001205185">
    <property type="component" value="Unassembled WGS sequence"/>
</dbReference>
<evidence type="ECO:0000313" key="2">
    <source>
        <dbReference type="Proteomes" id="UP001205185"/>
    </source>
</evidence>